<evidence type="ECO:0000313" key="3">
    <source>
        <dbReference type="Proteomes" id="UP000826656"/>
    </source>
</evidence>
<name>A0ABQ7UBJ7_SOLTU</name>
<evidence type="ECO:0000313" key="2">
    <source>
        <dbReference type="EMBL" id="KAH0744029.1"/>
    </source>
</evidence>
<keyword evidence="3" id="KW-1185">Reference proteome</keyword>
<feature type="region of interest" description="Disordered" evidence="1">
    <location>
        <begin position="78"/>
        <end position="98"/>
    </location>
</feature>
<organism evidence="2 3">
    <name type="scientific">Solanum tuberosum</name>
    <name type="common">Potato</name>
    <dbReference type="NCBI Taxonomy" id="4113"/>
    <lineage>
        <taxon>Eukaryota</taxon>
        <taxon>Viridiplantae</taxon>
        <taxon>Streptophyta</taxon>
        <taxon>Embryophyta</taxon>
        <taxon>Tracheophyta</taxon>
        <taxon>Spermatophyta</taxon>
        <taxon>Magnoliopsida</taxon>
        <taxon>eudicotyledons</taxon>
        <taxon>Gunneridae</taxon>
        <taxon>Pentapetalae</taxon>
        <taxon>asterids</taxon>
        <taxon>lamiids</taxon>
        <taxon>Solanales</taxon>
        <taxon>Solanaceae</taxon>
        <taxon>Solanoideae</taxon>
        <taxon>Solaneae</taxon>
        <taxon>Solanum</taxon>
    </lineage>
</organism>
<dbReference type="EMBL" id="JAIVGD010000023">
    <property type="protein sequence ID" value="KAH0744029.1"/>
    <property type="molecule type" value="Genomic_DNA"/>
</dbReference>
<comment type="caution">
    <text evidence="2">The sequence shown here is derived from an EMBL/GenBank/DDBJ whole genome shotgun (WGS) entry which is preliminary data.</text>
</comment>
<sequence length="120" mass="13284">MSRIGPPSPVNRLRCRSWGLKNDALDNFDYHFTSRYSYPMTVRVDVNTNMKGDNEIDGDGGVTKHKQANFSTMTDSSNMSKLMLNDRSTSSRGHSAEKLSKVEVNCGDSGSTITVKVTCK</sequence>
<evidence type="ECO:0000256" key="1">
    <source>
        <dbReference type="SAM" id="MobiDB-lite"/>
    </source>
</evidence>
<dbReference type="Proteomes" id="UP000826656">
    <property type="component" value="Unassembled WGS sequence"/>
</dbReference>
<accession>A0ABQ7UBJ7</accession>
<reference evidence="2 3" key="1">
    <citation type="journal article" date="2021" name="bioRxiv">
        <title>Chromosome-scale and haplotype-resolved genome assembly of a tetraploid potato cultivar.</title>
        <authorList>
            <person name="Sun H."/>
            <person name="Jiao W.-B."/>
            <person name="Krause K."/>
            <person name="Campoy J.A."/>
            <person name="Goel M."/>
            <person name="Folz-Donahue K."/>
            <person name="Kukat C."/>
            <person name="Huettel B."/>
            <person name="Schneeberger K."/>
        </authorList>
    </citation>
    <scope>NUCLEOTIDE SEQUENCE [LARGE SCALE GENOMIC DNA]</scope>
    <source>
        <strain evidence="2">SolTubOtavaFocal</strain>
        <tissue evidence="2">Leaves</tissue>
    </source>
</reference>
<gene>
    <name evidence="2" type="ORF">KY290_032022</name>
</gene>
<proteinExistence type="predicted"/>
<feature type="compositionally biased region" description="Polar residues" evidence="1">
    <location>
        <begin position="78"/>
        <end position="93"/>
    </location>
</feature>
<protein>
    <submittedName>
        <fullName evidence="2">Uncharacterized protein</fullName>
    </submittedName>
</protein>